<dbReference type="PROSITE" id="PS00409">
    <property type="entry name" value="PROKAR_NTER_METHYL"/>
    <property type="match status" value="1"/>
</dbReference>
<feature type="transmembrane region" description="Helical" evidence="1">
    <location>
        <begin position="12"/>
        <end position="33"/>
    </location>
</feature>
<dbReference type="PATRIC" id="fig|336566.3.peg.1486"/>
<dbReference type="Gene3D" id="3.30.700.10">
    <property type="entry name" value="Glycoprotein, Type 4 Pilin"/>
    <property type="match status" value="1"/>
</dbReference>
<evidence type="ECO:0000256" key="1">
    <source>
        <dbReference type="SAM" id="Phobius"/>
    </source>
</evidence>
<keyword evidence="1" id="KW-1133">Transmembrane helix</keyword>
<name>A0A0R0DFQ9_9GAMM</name>
<keyword evidence="3" id="KW-1185">Reference proteome</keyword>
<dbReference type="InterPro" id="IPR012902">
    <property type="entry name" value="N_methyl_site"/>
</dbReference>
<comment type="caution">
    <text evidence="2">The sequence shown here is derived from an EMBL/GenBank/DDBJ whole genome shotgun (WGS) entry which is preliminary data.</text>
</comment>
<keyword evidence="1" id="KW-0812">Transmembrane</keyword>
<sequence>MNRPAKQQGFTLIEVMIAVVIIAILAAIAYPSYNNHVTKTRRAAAAACLLENQQLLERFYTTNLTYVGAALVQCANGLDAHYQVGFVGAAAARSYTITATPQGQQLARDTKCGTLSLTNVGGRAVSGTASASPAQCW</sequence>
<evidence type="ECO:0008006" key="4">
    <source>
        <dbReference type="Google" id="ProtNLM"/>
    </source>
</evidence>
<dbReference type="AlphaFoldDB" id="A0A0R0DFQ9"/>
<dbReference type="RefSeq" id="WP_057638217.1">
    <property type="nucleotide sequence ID" value="NZ_LDJM01000025.1"/>
</dbReference>
<dbReference type="EMBL" id="LDJM01000025">
    <property type="protein sequence ID" value="KRG76195.1"/>
    <property type="molecule type" value="Genomic_DNA"/>
</dbReference>
<evidence type="ECO:0000313" key="3">
    <source>
        <dbReference type="Proteomes" id="UP000050956"/>
    </source>
</evidence>
<accession>A0A0R0DFQ9</accession>
<dbReference type="OrthoDB" id="5296638at2"/>
<reference evidence="2 3" key="1">
    <citation type="submission" date="2015-05" db="EMBL/GenBank/DDBJ databases">
        <title>Genome sequencing and analysis of members of genus Stenotrophomonas.</title>
        <authorList>
            <person name="Patil P.P."/>
            <person name="Midha S."/>
            <person name="Patil P.B."/>
        </authorList>
    </citation>
    <scope>NUCLEOTIDE SEQUENCE [LARGE SCALE GENOMIC DNA]</scope>
    <source>
        <strain evidence="2 3">DSM 24757</strain>
    </source>
</reference>
<protein>
    <recommendedName>
        <fullName evidence="4">Pilus assembly protein PilE</fullName>
    </recommendedName>
</protein>
<gene>
    <name evidence="2" type="ORF">ABB30_10335</name>
</gene>
<dbReference type="Pfam" id="PF16732">
    <property type="entry name" value="ComP_DUS"/>
    <property type="match status" value="1"/>
</dbReference>
<dbReference type="NCBIfam" id="TIGR02532">
    <property type="entry name" value="IV_pilin_GFxxxE"/>
    <property type="match status" value="1"/>
</dbReference>
<dbReference type="GO" id="GO:0043683">
    <property type="term" value="P:type IV pilus assembly"/>
    <property type="evidence" value="ECO:0007669"/>
    <property type="project" value="InterPro"/>
</dbReference>
<dbReference type="STRING" id="336566.ABB30_10335"/>
<dbReference type="Pfam" id="PF07963">
    <property type="entry name" value="N_methyl"/>
    <property type="match status" value="1"/>
</dbReference>
<evidence type="ECO:0000313" key="2">
    <source>
        <dbReference type="EMBL" id="KRG76195.1"/>
    </source>
</evidence>
<proteinExistence type="predicted"/>
<dbReference type="InterPro" id="IPR045584">
    <property type="entry name" value="Pilin-like"/>
</dbReference>
<dbReference type="Proteomes" id="UP000050956">
    <property type="component" value="Unassembled WGS sequence"/>
</dbReference>
<dbReference type="SUPFAM" id="SSF54523">
    <property type="entry name" value="Pili subunits"/>
    <property type="match status" value="1"/>
</dbReference>
<dbReference type="InterPro" id="IPR031982">
    <property type="entry name" value="PilE-like"/>
</dbReference>
<organism evidence="2 3">
    <name type="scientific">Stenotrophomonas ginsengisoli</name>
    <dbReference type="NCBI Taxonomy" id="336566"/>
    <lineage>
        <taxon>Bacteria</taxon>
        <taxon>Pseudomonadati</taxon>
        <taxon>Pseudomonadota</taxon>
        <taxon>Gammaproteobacteria</taxon>
        <taxon>Lysobacterales</taxon>
        <taxon>Lysobacteraceae</taxon>
        <taxon>Stenotrophomonas</taxon>
    </lineage>
</organism>
<keyword evidence="1" id="KW-0472">Membrane</keyword>